<reference evidence="1" key="2">
    <citation type="journal article" date="2015" name="Fish Shellfish Immunol.">
        <title>Early steps in the European eel (Anguilla anguilla)-Vibrio vulnificus interaction in the gills: Role of the RtxA13 toxin.</title>
        <authorList>
            <person name="Callol A."/>
            <person name="Pajuelo D."/>
            <person name="Ebbesson L."/>
            <person name="Teles M."/>
            <person name="MacKenzie S."/>
            <person name="Amaro C."/>
        </authorList>
    </citation>
    <scope>NUCLEOTIDE SEQUENCE</scope>
</reference>
<evidence type="ECO:0000313" key="1">
    <source>
        <dbReference type="EMBL" id="JAH21130.1"/>
    </source>
</evidence>
<name>A0A0E9QXZ3_ANGAN</name>
<proteinExistence type="predicted"/>
<dbReference type="EMBL" id="GBXM01087447">
    <property type="protein sequence ID" value="JAH21130.1"/>
    <property type="molecule type" value="Transcribed_RNA"/>
</dbReference>
<accession>A0A0E9QXZ3</accession>
<sequence length="29" mass="3517">MEHKHTDSYIHTHTQVVKLSLCCMWLFDL</sequence>
<reference evidence="1" key="1">
    <citation type="submission" date="2014-11" db="EMBL/GenBank/DDBJ databases">
        <authorList>
            <person name="Amaro Gonzalez C."/>
        </authorList>
    </citation>
    <scope>NUCLEOTIDE SEQUENCE</scope>
</reference>
<dbReference type="AlphaFoldDB" id="A0A0E9QXZ3"/>
<organism evidence="1">
    <name type="scientific">Anguilla anguilla</name>
    <name type="common">European freshwater eel</name>
    <name type="synonym">Muraena anguilla</name>
    <dbReference type="NCBI Taxonomy" id="7936"/>
    <lineage>
        <taxon>Eukaryota</taxon>
        <taxon>Metazoa</taxon>
        <taxon>Chordata</taxon>
        <taxon>Craniata</taxon>
        <taxon>Vertebrata</taxon>
        <taxon>Euteleostomi</taxon>
        <taxon>Actinopterygii</taxon>
        <taxon>Neopterygii</taxon>
        <taxon>Teleostei</taxon>
        <taxon>Anguilliformes</taxon>
        <taxon>Anguillidae</taxon>
        <taxon>Anguilla</taxon>
    </lineage>
</organism>
<protein>
    <submittedName>
        <fullName evidence="1">Uncharacterized protein</fullName>
    </submittedName>
</protein>